<feature type="compositionally biased region" description="Polar residues" evidence="1">
    <location>
        <begin position="70"/>
        <end position="80"/>
    </location>
</feature>
<sequence length="80" mass="8509">MHMQKIRSSRTPPVQTQQGPAMVPPQVIGQEGVPRITHGLQGTSGPFLQRPTGAGINQGPSIETPERASKNAQGSNDRVL</sequence>
<protein>
    <submittedName>
        <fullName evidence="2">OLC1v1035967C1</fullName>
    </submittedName>
</protein>
<reference evidence="2" key="1">
    <citation type="submission" date="2023-03" db="EMBL/GenBank/DDBJ databases">
        <authorList>
            <person name="Julca I."/>
        </authorList>
    </citation>
    <scope>NUCLEOTIDE SEQUENCE</scope>
</reference>
<dbReference type="EMBL" id="OX459120">
    <property type="protein sequence ID" value="CAI9099183.1"/>
    <property type="molecule type" value="Genomic_DNA"/>
</dbReference>
<proteinExistence type="predicted"/>
<organism evidence="2 3">
    <name type="scientific">Oldenlandia corymbosa var. corymbosa</name>
    <dbReference type="NCBI Taxonomy" id="529605"/>
    <lineage>
        <taxon>Eukaryota</taxon>
        <taxon>Viridiplantae</taxon>
        <taxon>Streptophyta</taxon>
        <taxon>Embryophyta</taxon>
        <taxon>Tracheophyta</taxon>
        <taxon>Spermatophyta</taxon>
        <taxon>Magnoliopsida</taxon>
        <taxon>eudicotyledons</taxon>
        <taxon>Gunneridae</taxon>
        <taxon>Pentapetalae</taxon>
        <taxon>asterids</taxon>
        <taxon>lamiids</taxon>
        <taxon>Gentianales</taxon>
        <taxon>Rubiaceae</taxon>
        <taxon>Rubioideae</taxon>
        <taxon>Spermacoceae</taxon>
        <taxon>Hedyotis-Oldenlandia complex</taxon>
        <taxon>Oldenlandia</taxon>
    </lineage>
</organism>
<gene>
    <name evidence="2" type="ORF">OLC1_LOCUS9250</name>
</gene>
<name>A0AAV1CVK9_OLDCO</name>
<feature type="region of interest" description="Disordered" evidence="1">
    <location>
        <begin position="1"/>
        <end position="80"/>
    </location>
</feature>
<dbReference type="AlphaFoldDB" id="A0AAV1CVK9"/>
<keyword evidence="3" id="KW-1185">Reference proteome</keyword>
<evidence type="ECO:0000256" key="1">
    <source>
        <dbReference type="SAM" id="MobiDB-lite"/>
    </source>
</evidence>
<dbReference type="Proteomes" id="UP001161247">
    <property type="component" value="Chromosome 3"/>
</dbReference>
<evidence type="ECO:0000313" key="3">
    <source>
        <dbReference type="Proteomes" id="UP001161247"/>
    </source>
</evidence>
<evidence type="ECO:0000313" key="2">
    <source>
        <dbReference type="EMBL" id="CAI9099183.1"/>
    </source>
</evidence>
<feature type="compositionally biased region" description="Polar residues" evidence="1">
    <location>
        <begin position="9"/>
        <end position="19"/>
    </location>
</feature>
<accession>A0AAV1CVK9</accession>